<proteinExistence type="predicted"/>
<protein>
    <submittedName>
        <fullName evidence="2">Uncharacterized protein</fullName>
    </submittedName>
</protein>
<keyword evidence="3" id="KW-1185">Reference proteome</keyword>
<name>A0AA86SKB0_9FABA</name>
<feature type="region of interest" description="Disordered" evidence="1">
    <location>
        <begin position="53"/>
        <end position="81"/>
    </location>
</feature>
<organism evidence="2 3">
    <name type="scientific">Sphenostylis stenocarpa</name>
    <dbReference type="NCBI Taxonomy" id="92480"/>
    <lineage>
        <taxon>Eukaryota</taxon>
        <taxon>Viridiplantae</taxon>
        <taxon>Streptophyta</taxon>
        <taxon>Embryophyta</taxon>
        <taxon>Tracheophyta</taxon>
        <taxon>Spermatophyta</taxon>
        <taxon>Magnoliopsida</taxon>
        <taxon>eudicotyledons</taxon>
        <taxon>Gunneridae</taxon>
        <taxon>Pentapetalae</taxon>
        <taxon>rosids</taxon>
        <taxon>fabids</taxon>
        <taxon>Fabales</taxon>
        <taxon>Fabaceae</taxon>
        <taxon>Papilionoideae</taxon>
        <taxon>50 kb inversion clade</taxon>
        <taxon>NPAAA clade</taxon>
        <taxon>indigoferoid/millettioid clade</taxon>
        <taxon>Phaseoleae</taxon>
        <taxon>Sphenostylis</taxon>
    </lineage>
</organism>
<gene>
    <name evidence="2" type="ORF">AYBTSS11_LOCUS19599</name>
</gene>
<dbReference type="Proteomes" id="UP001189624">
    <property type="component" value="Chromosome 6"/>
</dbReference>
<reference evidence="2" key="1">
    <citation type="submission" date="2023-10" db="EMBL/GenBank/DDBJ databases">
        <authorList>
            <person name="Domelevo Entfellner J.-B."/>
        </authorList>
    </citation>
    <scope>NUCLEOTIDE SEQUENCE</scope>
</reference>
<evidence type="ECO:0000313" key="2">
    <source>
        <dbReference type="EMBL" id="CAJ1963109.1"/>
    </source>
</evidence>
<evidence type="ECO:0000313" key="3">
    <source>
        <dbReference type="Proteomes" id="UP001189624"/>
    </source>
</evidence>
<feature type="compositionally biased region" description="Basic residues" evidence="1">
    <location>
        <begin position="62"/>
        <end position="79"/>
    </location>
</feature>
<sequence length="110" mass="12641">MAPSLALTFSSVSFHSRPFGKDARSTVRLEAKDSRTLFLFSVTSDSSRALAKLQNNPPHHPSFLRHRRRHASNPSRLHRQTLQPVESSFTKHGFVFGYLMHEFWCAGFVW</sequence>
<dbReference type="EMBL" id="OY731403">
    <property type="protein sequence ID" value="CAJ1963109.1"/>
    <property type="molecule type" value="Genomic_DNA"/>
</dbReference>
<dbReference type="Gramene" id="rna-AYBTSS11_LOCUS19599">
    <property type="protein sequence ID" value="CAJ1963109.1"/>
    <property type="gene ID" value="gene-AYBTSS11_LOCUS19599"/>
</dbReference>
<accession>A0AA86SKB0</accession>
<evidence type="ECO:0000256" key="1">
    <source>
        <dbReference type="SAM" id="MobiDB-lite"/>
    </source>
</evidence>
<dbReference type="AlphaFoldDB" id="A0AA86SKB0"/>